<evidence type="ECO:0000256" key="5">
    <source>
        <dbReference type="ARBA" id="ARBA00023136"/>
    </source>
</evidence>
<gene>
    <name evidence="8" type="ORF">C1876_03905</name>
    <name evidence="9" type="ORF">DMP09_03465</name>
</gene>
<dbReference type="GO" id="GO:0055085">
    <property type="term" value="P:transmembrane transport"/>
    <property type="evidence" value="ECO:0007669"/>
    <property type="project" value="InterPro"/>
</dbReference>
<dbReference type="PANTHER" id="PTHR46795">
    <property type="entry name" value="ABC TRANSPORTER PERMEASE-RELATED-RELATED"/>
    <property type="match status" value="1"/>
</dbReference>
<keyword evidence="3 6" id="KW-0812">Transmembrane</keyword>
<feature type="transmembrane region" description="Helical" evidence="6">
    <location>
        <begin position="17"/>
        <end position="35"/>
    </location>
</feature>
<dbReference type="Proteomes" id="UP000270112">
    <property type="component" value="Unassembled WGS sequence"/>
</dbReference>
<keyword evidence="4 6" id="KW-1133">Transmembrane helix</keyword>
<evidence type="ECO:0000313" key="11">
    <source>
        <dbReference type="Proteomes" id="UP000270112"/>
    </source>
</evidence>
<dbReference type="OrthoDB" id="9781780at2"/>
<evidence type="ECO:0000256" key="3">
    <source>
        <dbReference type="ARBA" id="ARBA00022692"/>
    </source>
</evidence>
<feature type="transmembrane region" description="Helical" evidence="6">
    <location>
        <begin position="578"/>
        <end position="600"/>
    </location>
</feature>
<feature type="transmembrane region" description="Helical" evidence="6">
    <location>
        <begin position="121"/>
        <end position="142"/>
    </location>
</feature>
<feature type="transmembrane region" description="Helical" evidence="6">
    <location>
        <begin position="56"/>
        <end position="79"/>
    </location>
</feature>
<dbReference type="PIRSF" id="PIRSF018968">
    <property type="entry name" value="ABC_permease_BceB"/>
    <property type="match status" value="1"/>
</dbReference>
<dbReference type="AlphaFoldDB" id="A0A3N0J0D7"/>
<name>A0A3N0J0D7_9ACTN</name>
<keyword evidence="5 6" id="KW-0472">Membrane</keyword>
<evidence type="ECO:0000256" key="1">
    <source>
        <dbReference type="ARBA" id="ARBA00004651"/>
    </source>
</evidence>
<proteinExistence type="predicted"/>
<accession>A0A3N0J0D7</accession>
<feature type="domain" description="ABC3 transporter permease C-terminal" evidence="7">
    <location>
        <begin position="64"/>
        <end position="177"/>
    </location>
</feature>
<reference evidence="9" key="3">
    <citation type="journal article" date="2019" name="Microbiol. Resour. Announc.">
        <title>Draft Genome Sequences of Type Strains of Gordonibacter faecihominis, Paraeggerthella hongkongensis, Parvibacter caecicola,Slackia equolifaciens, Slackia faecicanis, and Slackia isoflavoniconvertens.</title>
        <authorList>
            <person name="Danylec N."/>
            <person name="Stoll D.A."/>
            <person name="Dotsch A."/>
            <person name="Huch M."/>
        </authorList>
    </citation>
    <scope>NUCLEOTIDE SEQUENCE</scope>
    <source>
        <strain evidence="9">DSM 16107</strain>
    </source>
</reference>
<sequence length="700" mass="73814">MLARLALGNVRKSLADFGIYFLTVMLGVAVFYAFNSMTAQQGVLAFSQTQDRMFDLLGMVIGGVSVFIAFVLVFLVVYANSFLIRRRKREFGLYLTLGMSTADVVKIVALESLIVGAASLAVGLLAGLGLSQLLLMLTSALFQADVADASGFAFVFSADAFVKTIAVFAAIFVAAALLNARTVAKAKLIELLHAGSKNEEMKLTSLPLSIVLFAVSLVIIGVSYKLLIDNGLMEPSPQFAAATVLVCVGTVLFFYALSGFLLKLVQLVKPVYLRGLNMFTLRQLNAKVNTTFASLSIVCLVLFLAITSVCGGIGIRNAMEGSLEKGTPYSASVSTSFGSYTAEAGFEAAPLGAFGEFAEAQGYDMAAGLRASAETLGASDFDALVDRSAQVDLLVDPEDGLVMDDVEQASGLTLSDFAGSSITSGYGVYPVYVAKLSQVNAALELAGKPTVELGAGECAVFSDSDITSAFYQRVVDAKTKLDVSGHELTVTSFCGDALQTTPFPMNTGTLVVPDDVVPARAVVLQSTLNVSCGSDADEVAFGALMDKISDTDNPDTWPITLSITRTDVYDQSIGLSTVVAYLAIYLGFVLVIACAAILAIQQLSDASDNARRYGLLRKLGAPEGMINGALFAQVLVYFLFPLLLAVAHSACALVVVTDVVAVFGHLDIGSMALTCAACFLAVYGVYFAVTYLGARKLARE</sequence>
<dbReference type="InterPro" id="IPR052536">
    <property type="entry name" value="ABC-4_Integral_Memb_Prot"/>
</dbReference>
<organism evidence="9 11">
    <name type="scientific">Eggerthella sinensis</name>
    <dbReference type="NCBI Taxonomy" id="242230"/>
    <lineage>
        <taxon>Bacteria</taxon>
        <taxon>Bacillati</taxon>
        <taxon>Actinomycetota</taxon>
        <taxon>Coriobacteriia</taxon>
        <taxon>Eggerthellales</taxon>
        <taxon>Eggerthellaceae</taxon>
        <taxon>Eggerthella</taxon>
    </lineage>
</organism>
<protein>
    <submittedName>
        <fullName evidence="9">ABC transporter permease</fullName>
    </submittedName>
</protein>
<feature type="transmembrane region" description="Helical" evidence="6">
    <location>
        <begin position="286"/>
        <end position="306"/>
    </location>
</feature>
<evidence type="ECO:0000256" key="2">
    <source>
        <dbReference type="ARBA" id="ARBA00022475"/>
    </source>
</evidence>
<feature type="transmembrane region" description="Helical" evidence="6">
    <location>
        <begin position="239"/>
        <end position="265"/>
    </location>
</feature>
<keyword evidence="10" id="KW-1185">Reference proteome</keyword>
<dbReference type="InterPro" id="IPR027022">
    <property type="entry name" value="ABC_permease_BceB-typ"/>
</dbReference>
<feature type="transmembrane region" description="Helical" evidence="6">
    <location>
        <begin position="634"/>
        <end position="656"/>
    </location>
</feature>
<dbReference type="Pfam" id="PF02687">
    <property type="entry name" value="FtsX"/>
    <property type="match status" value="1"/>
</dbReference>
<comment type="subcellular location">
    <subcellularLocation>
        <location evidence="1">Cell membrane</location>
        <topology evidence="1">Multi-pass membrane protein</topology>
    </subcellularLocation>
</comment>
<keyword evidence="2" id="KW-1003">Cell membrane</keyword>
<dbReference type="PANTHER" id="PTHR46795:SF3">
    <property type="entry name" value="ABC TRANSPORTER PERMEASE"/>
    <property type="match status" value="1"/>
</dbReference>
<feature type="transmembrane region" description="Helical" evidence="6">
    <location>
        <begin position="154"/>
        <end position="178"/>
    </location>
</feature>
<evidence type="ECO:0000256" key="4">
    <source>
        <dbReference type="ARBA" id="ARBA00022989"/>
    </source>
</evidence>
<dbReference type="EMBL" id="PPTT01000005">
    <property type="protein sequence ID" value="RDB70386.1"/>
    <property type="molecule type" value="Genomic_DNA"/>
</dbReference>
<dbReference type="RefSeq" id="WP_114545414.1">
    <property type="nucleotide sequence ID" value="NZ_PPTT01000005.1"/>
</dbReference>
<evidence type="ECO:0000313" key="10">
    <source>
        <dbReference type="Proteomes" id="UP000253817"/>
    </source>
</evidence>
<feature type="transmembrane region" description="Helical" evidence="6">
    <location>
        <begin position="206"/>
        <end position="227"/>
    </location>
</feature>
<evidence type="ECO:0000256" key="6">
    <source>
        <dbReference type="SAM" id="Phobius"/>
    </source>
</evidence>
<feature type="transmembrane region" description="Helical" evidence="6">
    <location>
        <begin position="668"/>
        <end position="694"/>
    </location>
</feature>
<dbReference type="Proteomes" id="UP000253817">
    <property type="component" value="Unassembled WGS sequence"/>
</dbReference>
<evidence type="ECO:0000313" key="8">
    <source>
        <dbReference type="EMBL" id="RDB70386.1"/>
    </source>
</evidence>
<evidence type="ECO:0000313" key="9">
    <source>
        <dbReference type="EMBL" id="RNM42674.1"/>
    </source>
</evidence>
<comment type="caution">
    <text evidence="9">The sequence shown here is derived from an EMBL/GenBank/DDBJ whole genome shotgun (WGS) entry which is preliminary data.</text>
</comment>
<dbReference type="EMBL" id="QICC01000008">
    <property type="protein sequence ID" value="RNM42674.1"/>
    <property type="molecule type" value="Genomic_DNA"/>
</dbReference>
<reference evidence="11" key="2">
    <citation type="submission" date="2018-05" db="EMBL/GenBank/DDBJ databases">
        <title>Genome Sequencing of selected type strains of the family Eggerthellaceae.</title>
        <authorList>
            <person name="Danylec N."/>
            <person name="Stoll D.A."/>
            <person name="Doetsch A."/>
            <person name="Huch M."/>
        </authorList>
    </citation>
    <scope>NUCLEOTIDE SEQUENCE [LARGE SCALE GENOMIC DNA]</scope>
    <source>
        <strain evidence="11">DSM 16107</strain>
    </source>
</reference>
<dbReference type="GO" id="GO:0005886">
    <property type="term" value="C:plasma membrane"/>
    <property type="evidence" value="ECO:0007669"/>
    <property type="project" value="UniProtKB-SubCell"/>
</dbReference>
<reference evidence="8 10" key="1">
    <citation type="journal article" date="2018" name="Elife">
        <title>Discovery and characterization of a prevalent human gut bacterial enzyme sufficient for the inactivation of a family of plant toxins.</title>
        <authorList>
            <person name="Koppel N."/>
            <person name="Bisanz J.E."/>
            <person name="Pandelia M.E."/>
            <person name="Turnbaugh P.J."/>
            <person name="Balskus E.P."/>
        </authorList>
    </citation>
    <scope>NUCLEOTIDE SEQUENCE [LARGE SCALE GENOMIC DNA]</scope>
    <source>
        <strain evidence="8 10">DSM 16107</strain>
    </source>
</reference>
<dbReference type="InterPro" id="IPR003838">
    <property type="entry name" value="ABC3_permease_C"/>
</dbReference>
<evidence type="ECO:0000259" key="7">
    <source>
        <dbReference type="Pfam" id="PF02687"/>
    </source>
</evidence>